<keyword evidence="2" id="KW-1185">Reference proteome</keyword>
<proteinExistence type="predicted"/>
<comment type="caution">
    <text evidence="1">The sequence shown here is derived from an EMBL/GenBank/DDBJ whole genome shotgun (WGS) entry which is preliminary data.</text>
</comment>
<accession>A0A8T2IK70</accession>
<dbReference type="Proteomes" id="UP000812440">
    <property type="component" value="Unassembled WGS sequence"/>
</dbReference>
<dbReference type="AlphaFoldDB" id="A0A8T2IK70"/>
<name>A0A8T2IK70_9PIPI</name>
<evidence type="ECO:0000313" key="1">
    <source>
        <dbReference type="EMBL" id="KAG8431514.1"/>
    </source>
</evidence>
<organism evidence="1 2">
    <name type="scientific">Hymenochirus boettgeri</name>
    <name type="common">Congo dwarf clawed frog</name>
    <dbReference type="NCBI Taxonomy" id="247094"/>
    <lineage>
        <taxon>Eukaryota</taxon>
        <taxon>Metazoa</taxon>
        <taxon>Chordata</taxon>
        <taxon>Craniata</taxon>
        <taxon>Vertebrata</taxon>
        <taxon>Euteleostomi</taxon>
        <taxon>Amphibia</taxon>
        <taxon>Batrachia</taxon>
        <taxon>Anura</taxon>
        <taxon>Pipoidea</taxon>
        <taxon>Pipidae</taxon>
        <taxon>Pipinae</taxon>
        <taxon>Hymenochirus</taxon>
    </lineage>
</organism>
<dbReference type="EMBL" id="JAACNH010000163">
    <property type="protein sequence ID" value="KAG8431514.1"/>
    <property type="molecule type" value="Genomic_DNA"/>
</dbReference>
<protein>
    <submittedName>
        <fullName evidence="1">Uncharacterized protein</fullName>
    </submittedName>
</protein>
<reference evidence="1" key="1">
    <citation type="thesis" date="2020" institute="ProQuest LLC" country="789 East Eisenhower Parkway, Ann Arbor, MI, USA">
        <title>Comparative Genomics and Chromosome Evolution.</title>
        <authorList>
            <person name="Mudd A.B."/>
        </authorList>
    </citation>
    <scope>NUCLEOTIDE SEQUENCE</scope>
    <source>
        <strain evidence="1">Female2</strain>
        <tissue evidence="1">Blood</tissue>
    </source>
</reference>
<sequence>MHANETKGNLNMERVQLEAIHKVRFSPNLDTHNWIASGGHSGLVRVHCVQGLMTAVGRKLIQEMSHQFRAMFEQSEPVGDYVPEVQHYVVQL</sequence>
<dbReference type="OrthoDB" id="9886241at2759"/>
<evidence type="ECO:0000313" key="2">
    <source>
        <dbReference type="Proteomes" id="UP000812440"/>
    </source>
</evidence>
<gene>
    <name evidence="1" type="ORF">GDO86_018467</name>
</gene>